<name>A0ABV2LRR1_9FLAO</name>
<evidence type="ECO:0000256" key="2">
    <source>
        <dbReference type="ARBA" id="ARBA00012438"/>
    </source>
</evidence>
<evidence type="ECO:0000313" key="11">
    <source>
        <dbReference type="EMBL" id="MET3731256.1"/>
    </source>
</evidence>
<evidence type="ECO:0000256" key="3">
    <source>
        <dbReference type="ARBA" id="ARBA00022553"/>
    </source>
</evidence>
<dbReference type="PANTHER" id="PTHR24421">
    <property type="entry name" value="NITRATE/NITRITE SENSOR PROTEIN NARX-RELATED"/>
    <property type="match status" value="1"/>
</dbReference>
<dbReference type="EMBL" id="JBEPMO010000003">
    <property type="protein sequence ID" value="MET3731256.1"/>
    <property type="molecule type" value="Genomic_DNA"/>
</dbReference>
<dbReference type="SUPFAM" id="SSF55874">
    <property type="entry name" value="ATPase domain of HSP90 chaperone/DNA topoisomerase II/histidine kinase"/>
    <property type="match status" value="1"/>
</dbReference>
<dbReference type="InterPro" id="IPR003594">
    <property type="entry name" value="HATPase_dom"/>
</dbReference>
<evidence type="ECO:0000259" key="10">
    <source>
        <dbReference type="SMART" id="SM00387"/>
    </source>
</evidence>
<sequence>MVQKEIYLLIISASVTFLVFCIIIIGFMILYQKRRAQYQKEIAKTTIEIKEQTLKNISWEIHDNVGQILSTLNLYSFKIHNAAPVELRPNVEELQDLIQTAISEVRNLSKALNTDYIKNVGLLKSTELELARFERLNFLEAKLDIEGTPFSISDEKELILLRIIQEFFSNSLKHARATKIHVQFTYKGRDLFIKVKDNGVGFDGTEVKGTGLLNMKNRAKLIGAFLTLESKINEGTQIEIHYRKKNTDDVS</sequence>
<comment type="catalytic activity">
    <reaction evidence="1">
        <text>ATP + protein L-histidine = ADP + protein N-phospho-L-histidine.</text>
        <dbReference type="EC" id="2.7.13.3"/>
    </reaction>
</comment>
<evidence type="ECO:0000256" key="7">
    <source>
        <dbReference type="ARBA" id="ARBA00022840"/>
    </source>
</evidence>
<dbReference type="InterPro" id="IPR011712">
    <property type="entry name" value="Sig_transdc_His_kin_sub3_dim/P"/>
</dbReference>
<dbReference type="GO" id="GO:0016301">
    <property type="term" value="F:kinase activity"/>
    <property type="evidence" value="ECO:0007669"/>
    <property type="project" value="UniProtKB-KW"/>
</dbReference>
<dbReference type="Pfam" id="PF07730">
    <property type="entry name" value="HisKA_3"/>
    <property type="match status" value="1"/>
</dbReference>
<feature type="domain" description="Histidine kinase/HSP90-like ATPase" evidence="10">
    <location>
        <begin position="155"/>
        <end position="246"/>
    </location>
</feature>
<reference evidence="11 12" key="1">
    <citation type="submission" date="2024-06" db="EMBL/GenBank/DDBJ databases">
        <title>Genomic Encyclopedia of Type Strains, Phase IV (KMG-IV): sequencing the most valuable type-strain genomes for metagenomic binning, comparative biology and taxonomic classification.</title>
        <authorList>
            <person name="Goeker M."/>
        </authorList>
    </citation>
    <scope>NUCLEOTIDE SEQUENCE [LARGE SCALE GENOMIC DNA]</scope>
    <source>
        <strain evidence="11 12">DSM 29388</strain>
    </source>
</reference>
<evidence type="ECO:0000256" key="5">
    <source>
        <dbReference type="ARBA" id="ARBA00022741"/>
    </source>
</evidence>
<accession>A0ABV2LRR1</accession>
<keyword evidence="8" id="KW-0902">Two-component regulatory system</keyword>
<evidence type="ECO:0000256" key="6">
    <source>
        <dbReference type="ARBA" id="ARBA00022777"/>
    </source>
</evidence>
<keyword evidence="4" id="KW-0808">Transferase</keyword>
<keyword evidence="9" id="KW-1133">Transmembrane helix</keyword>
<keyword evidence="6 11" id="KW-0418">Kinase</keyword>
<keyword evidence="9" id="KW-0472">Membrane</keyword>
<dbReference type="PANTHER" id="PTHR24421:SF10">
    <property type="entry name" value="NITRATE_NITRITE SENSOR PROTEIN NARQ"/>
    <property type="match status" value="1"/>
</dbReference>
<evidence type="ECO:0000256" key="8">
    <source>
        <dbReference type="ARBA" id="ARBA00023012"/>
    </source>
</evidence>
<dbReference type="EC" id="2.7.13.3" evidence="2"/>
<dbReference type="Proteomes" id="UP001549146">
    <property type="component" value="Unassembled WGS sequence"/>
</dbReference>
<proteinExistence type="predicted"/>
<keyword evidence="9" id="KW-0812">Transmembrane</keyword>
<evidence type="ECO:0000256" key="1">
    <source>
        <dbReference type="ARBA" id="ARBA00000085"/>
    </source>
</evidence>
<evidence type="ECO:0000313" key="12">
    <source>
        <dbReference type="Proteomes" id="UP001549146"/>
    </source>
</evidence>
<evidence type="ECO:0000256" key="4">
    <source>
        <dbReference type="ARBA" id="ARBA00022679"/>
    </source>
</evidence>
<feature type="transmembrane region" description="Helical" evidence="9">
    <location>
        <begin position="6"/>
        <end position="31"/>
    </location>
</feature>
<keyword evidence="5" id="KW-0547">Nucleotide-binding</keyword>
<organism evidence="11 12">
    <name type="scientific">Moheibacter stercoris</name>
    <dbReference type="NCBI Taxonomy" id="1628251"/>
    <lineage>
        <taxon>Bacteria</taxon>
        <taxon>Pseudomonadati</taxon>
        <taxon>Bacteroidota</taxon>
        <taxon>Flavobacteriia</taxon>
        <taxon>Flavobacteriales</taxon>
        <taxon>Weeksellaceae</taxon>
        <taxon>Moheibacter</taxon>
    </lineage>
</organism>
<keyword evidence="12" id="KW-1185">Reference proteome</keyword>
<evidence type="ECO:0000256" key="9">
    <source>
        <dbReference type="SAM" id="Phobius"/>
    </source>
</evidence>
<dbReference type="Gene3D" id="1.20.5.1930">
    <property type="match status" value="1"/>
</dbReference>
<dbReference type="Pfam" id="PF02518">
    <property type="entry name" value="HATPase_c"/>
    <property type="match status" value="1"/>
</dbReference>
<dbReference type="InterPro" id="IPR050482">
    <property type="entry name" value="Sensor_HK_TwoCompSys"/>
</dbReference>
<keyword evidence="7" id="KW-0067">ATP-binding</keyword>
<dbReference type="CDD" id="cd16917">
    <property type="entry name" value="HATPase_UhpB-NarQ-NarX-like"/>
    <property type="match status" value="1"/>
</dbReference>
<gene>
    <name evidence="11" type="ORF">ABID46_000823</name>
</gene>
<dbReference type="SMART" id="SM00387">
    <property type="entry name" value="HATPase_c"/>
    <property type="match status" value="1"/>
</dbReference>
<protein>
    <recommendedName>
        <fullName evidence="2">histidine kinase</fullName>
        <ecNumber evidence="2">2.7.13.3</ecNumber>
    </recommendedName>
</protein>
<comment type="caution">
    <text evidence="11">The sequence shown here is derived from an EMBL/GenBank/DDBJ whole genome shotgun (WGS) entry which is preliminary data.</text>
</comment>
<dbReference type="InterPro" id="IPR036890">
    <property type="entry name" value="HATPase_C_sf"/>
</dbReference>
<keyword evidence="3" id="KW-0597">Phosphoprotein</keyword>
<dbReference type="Gene3D" id="3.30.565.10">
    <property type="entry name" value="Histidine kinase-like ATPase, C-terminal domain"/>
    <property type="match status" value="1"/>
</dbReference>
<dbReference type="RefSeq" id="WP_354507346.1">
    <property type="nucleotide sequence ID" value="NZ_JBEPMO010000003.1"/>
</dbReference>